<name>A0A364RFF9_9BACT</name>
<dbReference type="AlphaFoldDB" id="A0A364RFF9"/>
<sequence length="207" mass="24166">MVLSSLVIFGCKSAGGQQQCLRNYISELKDTPEYNSIRSAARDTVAHWATLNIKNFYGINRTKWEIDSAIFFNEDKNKALLLLLKVDTVSTAKLDYVQLMAAEKKEGMWYFYVQTLNSIIYDRGRYNKGRPFTFEELAQNARYELIEGGYYDKWSCNVNYAYVDDWFDNPLSDYHRFFLQNQRAKTPNKTYKLATPPYSRDVSGKLK</sequence>
<organism evidence="1 2">
    <name type="scientific">Pontibacter arcticus</name>
    <dbReference type="NCBI Taxonomy" id="2080288"/>
    <lineage>
        <taxon>Bacteria</taxon>
        <taxon>Pseudomonadati</taxon>
        <taxon>Bacteroidota</taxon>
        <taxon>Cytophagia</taxon>
        <taxon>Cytophagales</taxon>
        <taxon>Hymenobacteraceae</taxon>
        <taxon>Pontibacter</taxon>
    </lineage>
</organism>
<keyword evidence="2" id="KW-1185">Reference proteome</keyword>
<comment type="caution">
    <text evidence="1">The sequence shown here is derived from an EMBL/GenBank/DDBJ whole genome shotgun (WGS) entry which is preliminary data.</text>
</comment>
<reference evidence="1 2" key="1">
    <citation type="submission" date="2018-06" db="EMBL/GenBank/DDBJ databases">
        <authorList>
            <person name="Liu Z.-W."/>
        </authorList>
    </citation>
    <scope>NUCLEOTIDE SEQUENCE [LARGE SCALE GENOMIC DNA]</scope>
    <source>
        <strain evidence="1 2">2b14</strain>
    </source>
</reference>
<accession>A0A364RFF9</accession>
<gene>
    <name evidence="1" type="ORF">DP923_07200</name>
</gene>
<dbReference type="OrthoDB" id="760162at2"/>
<dbReference type="RefSeq" id="WP_112305164.1">
    <property type="nucleotide sequence ID" value="NZ_QMDV01000002.1"/>
</dbReference>
<evidence type="ECO:0000313" key="1">
    <source>
        <dbReference type="EMBL" id="RAU83014.1"/>
    </source>
</evidence>
<reference evidence="1 2" key="2">
    <citation type="submission" date="2018-07" db="EMBL/GenBank/DDBJ databases">
        <title>Pontibacter sp. 2b14 genomic sequence and assembly.</title>
        <authorList>
            <person name="Du Z.-J."/>
        </authorList>
    </citation>
    <scope>NUCLEOTIDE SEQUENCE [LARGE SCALE GENOMIC DNA]</scope>
    <source>
        <strain evidence="1 2">2b14</strain>
    </source>
</reference>
<protein>
    <submittedName>
        <fullName evidence="1">Uncharacterized protein</fullName>
    </submittedName>
</protein>
<proteinExistence type="predicted"/>
<evidence type="ECO:0000313" key="2">
    <source>
        <dbReference type="Proteomes" id="UP000251692"/>
    </source>
</evidence>
<dbReference type="EMBL" id="QMDV01000002">
    <property type="protein sequence ID" value="RAU83014.1"/>
    <property type="molecule type" value="Genomic_DNA"/>
</dbReference>
<dbReference type="Proteomes" id="UP000251692">
    <property type="component" value="Unassembled WGS sequence"/>
</dbReference>